<dbReference type="Pfam" id="PF00732">
    <property type="entry name" value="GMC_oxred_N"/>
    <property type="match status" value="1"/>
</dbReference>
<feature type="active site" description="Proton donor" evidence="13">
    <location>
        <position position="469"/>
    </location>
</feature>
<dbReference type="SUPFAM" id="SSF54373">
    <property type="entry name" value="FAD-linked reductases, C-terminal domain"/>
    <property type="match status" value="1"/>
</dbReference>
<evidence type="ECO:0000256" key="5">
    <source>
        <dbReference type="ARBA" id="ARBA00011738"/>
    </source>
</evidence>
<dbReference type="EMBL" id="JXNT01000018">
    <property type="protein sequence ID" value="ODM15220.1"/>
    <property type="molecule type" value="Genomic_DNA"/>
</dbReference>
<evidence type="ECO:0000256" key="2">
    <source>
        <dbReference type="ARBA" id="ARBA00004191"/>
    </source>
</evidence>
<keyword evidence="8" id="KW-0285">Flavoprotein</keyword>
<keyword evidence="18" id="KW-1185">Reference proteome</keyword>
<feature type="binding site" evidence="14">
    <location>
        <begin position="27"/>
        <end position="28"/>
    </location>
    <ligand>
        <name>FAD</name>
        <dbReference type="ChEBI" id="CHEBI:57692"/>
    </ligand>
</feature>
<dbReference type="OrthoDB" id="269227at2759"/>
<evidence type="ECO:0000256" key="4">
    <source>
        <dbReference type="ARBA" id="ARBA00010790"/>
    </source>
</evidence>
<comment type="catalytic activity">
    <reaction evidence="11">
        <text>beta-D-glucose + O2 = D-glucono-1,5-lactone + H2O2</text>
        <dbReference type="Rhea" id="RHEA:11428"/>
        <dbReference type="ChEBI" id="CHEBI:15379"/>
        <dbReference type="ChEBI" id="CHEBI:15903"/>
        <dbReference type="ChEBI" id="CHEBI:16217"/>
        <dbReference type="ChEBI" id="CHEBI:16240"/>
        <dbReference type="EC" id="1.1.3.4"/>
    </reaction>
    <physiologicalReaction direction="left-to-right" evidence="11">
        <dbReference type="Rhea" id="RHEA:11429"/>
    </physiologicalReaction>
</comment>
<keyword evidence="15" id="KW-0732">Signal</keyword>
<dbReference type="SUPFAM" id="SSF51905">
    <property type="entry name" value="FAD/NAD(P)-binding domain"/>
    <property type="match status" value="1"/>
</dbReference>
<dbReference type="InterPro" id="IPR000172">
    <property type="entry name" value="GMC_OxRdtase_N"/>
</dbReference>
<comment type="similarity">
    <text evidence="4">Belongs to the GMC oxidoreductase family.</text>
</comment>
<keyword evidence="6" id="KW-0134">Cell wall</keyword>
<evidence type="ECO:0000256" key="10">
    <source>
        <dbReference type="ARBA" id="ARBA00023002"/>
    </source>
</evidence>
<keyword evidence="9 14" id="KW-0274">FAD</keyword>
<dbReference type="VEuPathDB" id="FungiDB:SI65_09459"/>
<evidence type="ECO:0000256" key="9">
    <source>
        <dbReference type="ARBA" id="ARBA00022827"/>
    </source>
</evidence>
<dbReference type="Proteomes" id="UP000094569">
    <property type="component" value="Unassembled WGS sequence"/>
</dbReference>
<comment type="subcellular location">
    <subcellularLocation>
        <location evidence="2">Secreted</location>
        <location evidence="2">Cell wall</location>
    </subcellularLocation>
    <subcellularLocation>
        <location evidence="3">Secreted</location>
        <location evidence="3">Extracellular space</location>
        <location evidence="3">Extracellular matrix</location>
    </subcellularLocation>
</comment>
<comment type="caution">
    <text evidence="17">The sequence shown here is derived from an EMBL/GenBank/DDBJ whole genome shotgun (WGS) entry which is preliminary data.</text>
</comment>
<proteinExistence type="inferred from homology"/>
<accession>A0A1E3B2N8</accession>
<dbReference type="InterPro" id="IPR012132">
    <property type="entry name" value="GMC_OxRdtase"/>
</dbReference>
<dbReference type="InterPro" id="IPR036188">
    <property type="entry name" value="FAD/NAD-bd_sf"/>
</dbReference>
<dbReference type="InterPro" id="IPR007867">
    <property type="entry name" value="GMC_OxRtase_C"/>
</dbReference>
<name>A0A1E3B2N8_ASPCR</name>
<feature type="binding site" evidence="14">
    <location>
        <position position="100"/>
    </location>
    <ligand>
        <name>FAD</name>
        <dbReference type="ChEBI" id="CHEBI:57692"/>
    </ligand>
</feature>
<evidence type="ECO:0000256" key="12">
    <source>
        <dbReference type="ARBA" id="ARBA00049722"/>
    </source>
</evidence>
<dbReference type="AlphaFoldDB" id="A0A1E3B2N8"/>
<evidence type="ECO:0000256" key="7">
    <source>
        <dbReference type="ARBA" id="ARBA00022530"/>
    </source>
</evidence>
<dbReference type="Gene3D" id="3.50.50.60">
    <property type="entry name" value="FAD/NAD(P)-binding domain"/>
    <property type="match status" value="3"/>
</dbReference>
<organism evidence="17 18">
    <name type="scientific">Aspergillus cristatus</name>
    <name type="common">Chinese Fuzhuan brick tea-fermentation fungus</name>
    <name type="synonym">Eurotium cristatum</name>
    <dbReference type="NCBI Taxonomy" id="573508"/>
    <lineage>
        <taxon>Eukaryota</taxon>
        <taxon>Fungi</taxon>
        <taxon>Dikarya</taxon>
        <taxon>Ascomycota</taxon>
        <taxon>Pezizomycotina</taxon>
        <taxon>Eurotiomycetes</taxon>
        <taxon>Eurotiomycetidae</taxon>
        <taxon>Eurotiales</taxon>
        <taxon>Aspergillaceae</taxon>
        <taxon>Aspergillus</taxon>
        <taxon>Aspergillus subgen. Aspergillus</taxon>
    </lineage>
</organism>
<reference evidence="17 18" key="1">
    <citation type="journal article" date="2016" name="BMC Genomics">
        <title>Comparative genomic and transcriptomic analyses of the Fuzhuan brick tea-fermentation fungus Aspergillus cristatus.</title>
        <authorList>
            <person name="Ge Y."/>
            <person name="Wang Y."/>
            <person name="Liu Y."/>
            <person name="Tan Y."/>
            <person name="Ren X."/>
            <person name="Zhang X."/>
            <person name="Hyde K.D."/>
            <person name="Liu Y."/>
            <person name="Liu Z."/>
        </authorList>
    </citation>
    <scope>NUCLEOTIDE SEQUENCE [LARGE SCALE GENOMIC DNA]</scope>
    <source>
        <strain evidence="17 18">GZAAS20.1005</strain>
    </source>
</reference>
<dbReference type="InterPro" id="IPR027424">
    <property type="entry name" value="Glucose_Oxidase_domain_2"/>
</dbReference>
<feature type="domain" description="Glucose-methanol-choline oxidoreductase N-terminal" evidence="16">
    <location>
        <begin position="274"/>
        <end position="288"/>
    </location>
</feature>
<evidence type="ECO:0000256" key="11">
    <source>
        <dbReference type="ARBA" id="ARBA00049435"/>
    </source>
</evidence>
<dbReference type="PROSITE" id="PS00624">
    <property type="entry name" value="GMC_OXRED_2"/>
    <property type="match status" value="1"/>
</dbReference>
<dbReference type="PANTHER" id="PTHR11552:SF201">
    <property type="entry name" value="GLUCOSE-METHANOL-CHOLINE OXIDOREDUCTASE N-TERMINAL DOMAIN-CONTAINING PROTEIN"/>
    <property type="match status" value="1"/>
</dbReference>
<comment type="subunit">
    <text evidence="5">Homodimer.</text>
</comment>
<dbReference type="GO" id="GO:0050660">
    <property type="term" value="F:flavin adenine dinucleotide binding"/>
    <property type="evidence" value="ECO:0007669"/>
    <property type="project" value="InterPro"/>
</dbReference>
<feature type="chain" id="PRO_5013266636" description="glucose oxidase" evidence="15">
    <location>
        <begin position="16"/>
        <end position="533"/>
    </location>
</feature>
<dbReference type="Pfam" id="PF05199">
    <property type="entry name" value="GMC_oxred_C"/>
    <property type="match status" value="1"/>
</dbReference>
<dbReference type="EC" id="1.1.3.4" evidence="12"/>
<dbReference type="Gene3D" id="3.30.560.10">
    <property type="entry name" value="Glucose Oxidase, domain 3"/>
    <property type="match status" value="3"/>
</dbReference>
<dbReference type="PANTHER" id="PTHR11552">
    <property type="entry name" value="GLUCOSE-METHANOL-CHOLINE GMC OXIDOREDUCTASE"/>
    <property type="match status" value="1"/>
</dbReference>
<evidence type="ECO:0000256" key="3">
    <source>
        <dbReference type="ARBA" id="ARBA00004498"/>
    </source>
</evidence>
<evidence type="ECO:0000256" key="13">
    <source>
        <dbReference type="PIRSR" id="PIRSR000137-1"/>
    </source>
</evidence>
<protein>
    <recommendedName>
        <fullName evidence="12">glucose oxidase</fullName>
        <ecNumber evidence="12">1.1.3.4</ecNumber>
    </recommendedName>
</protein>
<evidence type="ECO:0000256" key="14">
    <source>
        <dbReference type="PIRSR" id="PIRSR000137-2"/>
    </source>
</evidence>
<feature type="active site" description="Proton acceptor" evidence="13">
    <location>
        <position position="512"/>
    </location>
</feature>
<evidence type="ECO:0000256" key="6">
    <source>
        <dbReference type="ARBA" id="ARBA00022512"/>
    </source>
</evidence>
<dbReference type="Gene3D" id="4.10.450.10">
    <property type="entry name" value="Glucose Oxidase, domain 2"/>
    <property type="match status" value="1"/>
</dbReference>
<gene>
    <name evidence="17" type="ORF">SI65_09459</name>
</gene>
<keyword evidence="10" id="KW-0560">Oxidoreductase</keyword>
<comment type="cofactor">
    <cofactor evidence="1 14">
        <name>FAD</name>
        <dbReference type="ChEBI" id="CHEBI:57692"/>
    </cofactor>
</comment>
<evidence type="ECO:0000313" key="17">
    <source>
        <dbReference type="EMBL" id="ODM15220.1"/>
    </source>
</evidence>
<dbReference type="PIRSF" id="PIRSF000137">
    <property type="entry name" value="Alcohol_oxidase"/>
    <property type="match status" value="1"/>
</dbReference>
<sequence>MLFFWLFTLLTAALAAEYAYIVVEGGTSGLIVANRLSEDPSTSVLVIEAGSSVYDNINVTDIDRLAYTYDSPIDWAYKSIPQEYGGHFQVLHASQALGGTSVMNELIVRSGLRTNRVRTNGYMGELGNDGWTWDNLFPYYLKSENMSAPNQTQAEAGASIEPTYNNREGLLHVGFLNIKKQENNLTTALNRTLDSMGVPSNPDLNTGHMRGFTIHPSTVDVSMVSEVMLLARTTGPWKHHRTGDDITAAGVEIKTQNGEEQLIRAKKEVILAAGALRSPAILELSGVGNLKILKQHGIPVRTDLPSVGENLQDQLNTSIVVSTNTPVTGTRTVAFASASDIFGSSLASVAASIFSQLPHYASATAAMSNGAMKASDLQKLFEIQHDQIFNKKVSIVEFVFILEGAQSIHTGYWNLLPFARGNSHITSANPEAAPVVNPNYGMLEWDTQIQVAMSKFLRRIYRTDTPNHHVIGTASMLPRSMGGVVDNRLKVYGTTNVRVVDATIQPMQLSGHPMANLYAIAEWVSDMIKETEN</sequence>
<dbReference type="GO" id="GO:0046562">
    <property type="term" value="F:beta-D-glucose oxidase activity"/>
    <property type="evidence" value="ECO:0007669"/>
    <property type="project" value="UniProtKB-EC"/>
</dbReference>
<evidence type="ECO:0000256" key="8">
    <source>
        <dbReference type="ARBA" id="ARBA00022630"/>
    </source>
</evidence>
<evidence type="ECO:0000259" key="16">
    <source>
        <dbReference type="PROSITE" id="PS00624"/>
    </source>
</evidence>
<evidence type="ECO:0000313" key="18">
    <source>
        <dbReference type="Proteomes" id="UP000094569"/>
    </source>
</evidence>
<feature type="signal peptide" evidence="15">
    <location>
        <begin position="1"/>
        <end position="15"/>
    </location>
</feature>
<evidence type="ECO:0000256" key="1">
    <source>
        <dbReference type="ARBA" id="ARBA00001974"/>
    </source>
</evidence>
<keyword evidence="7" id="KW-0272">Extracellular matrix</keyword>
<evidence type="ECO:0000256" key="15">
    <source>
        <dbReference type="SAM" id="SignalP"/>
    </source>
</evidence>
<dbReference type="STRING" id="573508.A0A1E3B2N8"/>
<keyword evidence="7" id="KW-0964">Secreted</keyword>